<dbReference type="Pfam" id="PF12847">
    <property type="entry name" value="Methyltransf_18"/>
    <property type="match status" value="1"/>
</dbReference>
<organism evidence="1 2">
    <name type="scientific">Vibrio atlanticus</name>
    <dbReference type="NCBI Taxonomy" id="693153"/>
    <lineage>
        <taxon>Bacteria</taxon>
        <taxon>Pseudomonadati</taxon>
        <taxon>Pseudomonadota</taxon>
        <taxon>Gammaproteobacteria</taxon>
        <taxon>Vibrionales</taxon>
        <taxon>Vibrionaceae</taxon>
        <taxon>Vibrio</taxon>
    </lineage>
</organism>
<dbReference type="PANTHER" id="PTHR38451:SF1">
    <property type="entry name" value="TRNA (ADENINE(22)-N(1))-METHYLTRANSFERASE"/>
    <property type="match status" value="1"/>
</dbReference>
<dbReference type="AlphaFoldDB" id="A0A1C3ITB4"/>
<proteinExistence type="predicted"/>
<evidence type="ECO:0008006" key="3">
    <source>
        <dbReference type="Google" id="ProtNLM"/>
    </source>
</evidence>
<dbReference type="InterPro" id="IPR016876">
    <property type="entry name" value="UCP028234"/>
</dbReference>
<dbReference type="EMBL" id="FLQP01000028">
    <property type="protein sequence ID" value="SBS64547.1"/>
    <property type="molecule type" value="Genomic_DNA"/>
</dbReference>
<evidence type="ECO:0000313" key="1">
    <source>
        <dbReference type="EMBL" id="SBS64547.1"/>
    </source>
</evidence>
<dbReference type="RefSeq" id="WP_065679230.1">
    <property type="nucleotide sequence ID" value="NZ_AP025461.1"/>
</dbReference>
<gene>
    <name evidence="1" type="ORF">VAT7223_02254</name>
</gene>
<dbReference type="PANTHER" id="PTHR38451">
    <property type="entry name" value="TRNA (ADENINE(22)-N(1))-METHYLTRANSFERASE"/>
    <property type="match status" value="1"/>
</dbReference>
<dbReference type="Proteomes" id="UP000092876">
    <property type="component" value="Unassembled WGS sequence"/>
</dbReference>
<dbReference type="FunFam" id="3.40.50.150:FF:000442">
    <property type="entry name" value="tRNA (Adenine22-N1)-methyltransferase TrmK"/>
    <property type="match status" value="1"/>
</dbReference>
<evidence type="ECO:0000313" key="2">
    <source>
        <dbReference type="Proteomes" id="UP000092876"/>
    </source>
</evidence>
<reference evidence="2" key="1">
    <citation type="submission" date="2016-06" db="EMBL/GenBank/DDBJ databases">
        <authorList>
            <person name="Rodrigo-Torres Lidia"/>
            <person name="Arahal R.David."/>
        </authorList>
    </citation>
    <scope>NUCLEOTIDE SEQUENCE [LARGE SCALE GENOMIC DNA]</scope>
    <source>
        <strain evidence="2">CECT 7223</strain>
    </source>
</reference>
<protein>
    <recommendedName>
        <fullName evidence="3">SAM-dependent methyltransferase</fullName>
    </recommendedName>
</protein>
<name>A0A1C3ITB4_9VIBR</name>
<dbReference type="Gene3D" id="3.40.50.150">
    <property type="entry name" value="Vaccinia Virus protein VP39"/>
    <property type="match status" value="1"/>
</dbReference>
<dbReference type="PIRSF" id="PIRSF028234">
    <property type="entry name" value="UCP028234"/>
    <property type="match status" value="1"/>
</dbReference>
<sequence>MKLSNRLQTLHSLVSNDYQHIWDCCCDHGFLGVQLLSDHKAPQIHFVDIVPTLMNELEGKLTRYFPQDNSDQQAMTSQWQVYCLDVAAIPLEKHTGRHLVIIAGVGGDLTQKLVNDIHCKHPDKAIDFLLCPVHQQFELRNHLKALNFGLIDEVLIEENRRYYEILLVSNNQGESDKNLDENGNNRTVTEISSVGDKIWTPNCEQQKQVSQQYKAKTLQHYLRIHQGQEKQGKTSQVKHIIEAYQAI</sequence>
<dbReference type="GeneID" id="94234939"/>
<accession>A0A1C3ITB4</accession>
<dbReference type="SUPFAM" id="SSF53335">
    <property type="entry name" value="S-adenosyl-L-methionine-dependent methyltransferases"/>
    <property type="match status" value="1"/>
</dbReference>
<dbReference type="InterPro" id="IPR029063">
    <property type="entry name" value="SAM-dependent_MTases_sf"/>
</dbReference>